<evidence type="ECO:0000256" key="3">
    <source>
        <dbReference type="ARBA" id="ARBA00022598"/>
    </source>
</evidence>
<dbReference type="SUPFAM" id="SSF52374">
    <property type="entry name" value="Nucleotidylyl transferase"/>
    <property type="match status" value="1"/>
</dbReference>
<dbReference type="PANTHER" id="PTHR43766">
    <property type="entry name" value="TRYPTOPHAN--TRNA LIGASE, MITOCHONDRIAL"/>
    <property type="match status" value="1"/>
</dbReference>
<protein>
    <recommendedName>
        <fullName evidence="2 8">Tryptophan--tRNA ligase</fullName>
        <ecNumber evidence="2 8">6.1.1.2</ecNumber>
    </recommendedName>
</protein>
<dbReference type="eggNOG" id="COG0180">
    <property type="taxonomic scope" value="Bacteria"/>
</dbReference>
<reference evidence="10 11" key="1">
    <citation type="journal article" date="2008" name="BMC Genomics">
        <title>The linear chromosome of the plant-pathogenic mycoplasma 'Candidatus Phytoplasma mali'.</title>
        <authorList>
            <person name="Kube M."/>
            <person name="Schneider B."/>
            <person name="Kuhl H."/>
            <person name="Dandekar T."/>
            <person name="Heitmann K."/>
            <person name="Migdoll A.M."/>
            <person name="Reinhardt R."/>
            <person name="Seemueller E."/>
        </authorList>
    </citation>
    <scope>NUCLEOTIDE SEQUENCE [LARGE SCALE GENOMIC DNA]</scope>
    <source>
        <strain evidence="10 11">AT</strain>
    </source>
</reference>
<dbReference type="InterPro" id="IPR050203">
    <property type="entry name" value="Trp-tRNA_synthetase"/>
</dbReference>
<gene>
    <name evidence="10" type="primary">trpS</name>
    <name evidence="10" type="ordered locus">ATP_00092</name>
</gene>
<dbReference type="GO" id="GO:0006436">
    <property type="term" value="P:tryptophanyl-tRNA aminoacylation"/>
    <property type="evidence" value="ECO:0007669"/>
    <property type="project" value="UniProtKB-UniRule"/>
</dbReference>
<sequence>MLKINKDNSKKILVTGIKPSGDITLGNYLGIIKPLTEILKKNSNLEIYLFIADLHAITIFQKPQILKEQIIKIIKIYLASGLNLKNVNLFVQSDIKEHPYLGYLMETNSYVGEMSRMINYKQTKLVQASKKNPIRTALLTYPALMAADILLYNADYVLVGADQKQHLELTKKIAERFNNLYGNVFKIPTEIKLNYLGNKIKSLLDPTKKMSKSNHDSGCIYILDDASTIHKKIMRSTTDSDNCIFYDINEKPGISNLLNIYGILKNMEIKKIEDYFKKYSYQKLKQKVSASVIKELEKIQKKIDKINDKQIKKILEKGTIKVQKQAHQQLLQVKQKLGLGYIL</sequence>
<dbReference type="GO" id="GO:0004830">
    <property type="term" value="F:tryptophan-tRNA ligase activity"/>
    <property type="evidence" value="ECO:0007669"/>
    <property type="project" value="UniProtKB-UniRule"/>
</dbReference>
<dbReference type="HOGENOM" id="CLU_029244_1_1_14"/>
<dbReference type="NCBIfam" id="TIGR00233">
    <property type="entry name" value="trpS"/>
    <property type="match status" value="1"/>
</dbReference>
<dbReference type="InterPro" id="IPR002306">
    <property type="entry name" value="Trp-tRNA-ligase"/>
</dbReference>
<dbReference type="PRINTS" id="PR01039">
    <property type="entry name" value="TRNASYNTHTRP"/>
</dbReference>
<keyword evidence="3 9" id="KW-0436">Ligase</keyword>
<accession>B3R0B5</accession>
<evidence type="ECO:0000313" key="11">
    <source>
        <dbReference type="Proteomes" id="UP000002020"/>
    </source>
</evidence>
<evidence type="ECO:0000256" key="1">
    <source>
        <dbReference type="ARBA" id="ARBA00005594"/>
    </source>
</evidence>
<dbReference type="InterPro" id="IPR001412">
    <property type="entry name" value="aa-tRNA-synth_I_CS"/>
</dbReference>
<name>B3R0B5_PHYMT</name>
<organism evidence="11">
    <name type="scientific">Phytoplasma mali (strain AT)</name>
    <dbReference type="NCBI Taxonomy" id="482235"/>
    <lineage>
        <taxon>Bacteria</taxon>
        <taxon>Bacillati</taxon>
        <taxon>Mycoplasmatota</taxon>
        <taxon>Mollicutes</taxon>
        <taxon>Acholeplasmatales</taxon>
        <taxon>Acholeplasmataceae</taxon>
        <taxon>Candidatus Phytoplasma</taxon>
        <taxon>16SrX (Apple proliferation group)</taxon>
    </lineage>
</organism>
<evidence type="ECO:0000256" key="2">
    <source>
        <dbReference type="ARBA" id="ARBA00013161"/>
    </source>
</evidence>
<keyword evidence="11" id="KW-1185">Reference proteome</keyword>
<dbReference type="GO" id="GO:0005829">
    <property type="term" value="C:cytosol"/>
    <property type="evidence" value="ECO:0007669"/>
    <property type="project" value="TreeGrafter"/>
</dbReference>
<dbReference type="Gene3D" id="3.40.50.620">
    <property type="entry name" value="HUPs"/>
    <property type="match status" value="1"/>
</dbReference>
<dbReference type="InterPro" id="IPR014729">
    <property type="entry name" value="Rossmann-like_a/b/a_fold"/>
</dbReference>
<keyword evidence="6 9" id="KW-0648">Protein biosynthesis</keyword>
<evidence type="ECO:0000256" key="7">
    <source>
        <dbReference type="ARBA" id="ARBA00023146"/>
    </source>
</evidence>
<dbReference type="AlphaFoldDB" id="B3R0B5"/>
<dbReference type="EMBL" id="CU469464">
    <property type="protein sequence ID" value="CAP18279.1"/>
    <property type="molecule type" value="Genomic_DNA"/>
</dbReference>
<keyword evidence="5 9" id="KW-0067">ATP-binding</keyword>
<dbReference type="PANTHER" id="PTHR43766:SF1">
    <property type="entry name" value="TRYPTOPHAN--TRNA LIGASE, MITOCHONDRIAL"/>
    <property type="match status" value="1"/>
</dbReference>
<evidence type="ECO:0000256" key="4">
    <source>
        <dbReference type="ARBA" id="ARBA00022741"/>
    </source>
</evidence>
<dbReference type="Gene3D" id="1.10.240.10">
    <property type="entry name" value="Tyrosyl-Transfer RNA Synthetase"/>
    <property type="match status" value="1"/>
</dbReference>
<dbReference type="EC" id="6.1.1.2" evidence="2 8"/>
<keyword evidence="7 9" id="KW-0030">Aminoacyl-tRNA synthetase</keyword>
<keyword evidence="4 9" id="KW-0547">Nucleotide-binding</keyword>
<proteinExistence type="inferred from homology"/>
<evidence type="ECO:0000256" key="9">
    <source>
        <dbReference type="RuleBase" id="RU363036"/>
    </source>
</evidence>
<dbReference type="Pfam" id="PF00579">
    <property type="entry name" value="tRNA-synt_1b"/>
    <property type="match status" value="1"/>
</dbReference>
<evidence type="ECO:0000256" key="6">
    <source>
        <dbReference type="ARBA" id="ARBA00022917"/>
    </source>
</evidence>
<dbReference type="STRING" id="37692.ATP_00092"/>
<evidence type="ECO:0000313" key="10">
    <source>
        <dbReference type="EMBL" id="CAP18279.1"/>
    </source>
</evidence>
<dbReference type="PROSITE" id="PS00178">
    <property type="entry name" value="AA_TRNA_LIGASE_I"/>
    <property type="match status" value="1"/>
</dbReference>
<comment type="similarity">
    <text evidence="1 9">Belongs to the class-I aminoacyl-tRNA synthetase family.</text>
</comment>
<dbReference type="GO" id="GO:0005524">
    <property type="term" value="F:ATP binding"/>
    <property type="evidence" value="ECO:0007669"/>
    <property type="project" value="UniProtKB-KW"/>
</dbReference>
<evidence type="ECO:0000256" key="5">
    <source>
        <dbReference type="ARBA" id="ARBA00022840"/>
    </source>
</evidence>
<evidence type="ECO:0000256" key="8">
    <source>
        <dbReference type="NCBIfam" id="TIGR00233"/>
    </source>
</evidence>
<dbReference type="Proteomes" id="UP000002020">
    <property type="component" value="Chromosome"/>
</dbReference>
<dbReference type="KEGG" id="pml:ATP_00092"/>
<dbReference type="InterPro" id="IPR002305">
    <property type="entry name" value="aa-tRNA-synth_Ic"/>
</dbReference>